<keyword evidence="2" id="KW-1003">Cell membrane</keyword>
<dbReference type="PANTHER" id="PTHR22926">
    <property type="entry name" value="PHOSPHO-N-ACETYLMURAMOYL-PENTAPEPTIDE-TRANSFERASE"/>
    <property type="match status" value="1"/>
</dbReference>
<feature type="transmembrane region" description="Helical" evidence="8">
    <location>
        <begin position="344"/>
        <end position="361"/>
    </location>
</feature>
<reference evidence="9 10" key="1">
    <citation type="journal article" date="2018" name="Int. J. Syst. Evol. Microbiol.">
        <title>Epidermidibacterium keratini gen. nov., sp. nov., a member of the family Sporichthyaceae, isolated from keratin epidermis.</title>
        <authorList>
            <person name="Lee D.G."/>
            <person name="Trujillo M.E."/>
            <person name="Kang S."/>
            <person name="Nam J.J."/>
            <person name="Kim Y.J."/>
        </authorList>
    </citation>
    <scope>NUCLEOTIDE SEQUENCE [LARGE SCALE GENOMIC DNA]</scope>
    <source>
        <strain evidence="9 10">EPI-7</strain>
    </source>
</reference>
<accession>A0A7L4YRM6</accession>
<protein>
    <submittedName>
        <fullName evidence="9">Undecaprenyl/decaprenyl-phosphate alpha-N-acetylglucosaminyl 1-phosphate transferase</fullName>
    </submittedName>
</protein>
<evidence type="ECO:0000256" key="5">
    <source>
        <dbReference type="ARBA" id="ARBA00022989"/>
    </source>
</evidence>
<dbReference type="Proteomes" id="UP000463857">
    <property type="component" value="Chromosome"/>
</dbReference>
<dbReference type="Pfam" id="PF00953">
    <property type="entry name" value="Glycos_transf_4"/>
    <property type="match status" value="1"/>
</dbReference>
<dbReference type="EMBL" id="CP047156">
    <property type="protein sequence ID" value="QHC01698.1"/>
    <property type="molecule type" value="Genomic_DNA"/>
</dbReference>
<dbReference type="PANTHER" id="PTHR22926:SF3">
    <property type="entry name" value="UNDECAPRENYL-PHOSPHATE ALPHA-N-ACETYLGLUCOSAMINYL 1-PHOSPHATE TRANSFERASE"/>
    <property type="match status" value="1"/>
</dbReference>
<gene>
    <name evidence="9" type="ORF">EK0264_16340</name>
</gene>
<name>A0A7L4YRM6_9ACTN</name>
<feature type="transmembrane region" description="Helical" evidence="8">
    <location>
        <begin position="77"/>
        <end position="96"/>
    </location>
</feature>
<sequence>MREYLIVLCVAAIVTFLTTPAVRWVSVRLGALTEVRDRDVHTIPIPRMGGVGVLIGMGAAVAVASKLPGLQGTFQNTSEMLAVLVAGTMICALGVLDDRYDLDPLTKLVGQIACAGILVLMGVQLAFIYLPGTTLGTVSLDPNTSFLLTTVITVATVNAMNFIDGLDGLLSGVAIITALAFFAYSYSLARQGYGDVFSSPSLMTVAIAGACLGFLPHNFNPARIFLGDSGSMLIGLVLAAAAVSTTSRVDAQSFSGLSTAVPLFMPLLLPVAILAIPIIDMVLAVVRRARKGVNPFSTPDKMHLHHRLLEIGHTQRRAVIILYIWTALVAFVGVGMSIIGNPAIVFSIAAGIAVLAVALMFTPRIRRRIDGGAPHIVRREDA</sequence>
<keyword evidence="7" id="KW-0460">Magnesium</keyword>
<dbReference type="GO" id="GO:0071555">
    <property type="term" value="P:cell wall organization"/>
    <property type="evidence" value="ECO:0007669"/>
    <property type="project" value="TreeGrafter"/>
</dbReference>
<dbReference type="GO" id="GO:0009103">
    <property type="term" value="P:lipopolysaccharide biosynthetic process"/>
    <property type="evidence" value="ECO:0007669"/>
    <property type="project" value="TreeGrafter"/>
</dbReference>
<proteinExistence type="predicted"/>
<dbReference type="GO" id="GO:0044038">
    <property type="term" value="P:cell wall macromolecule biosynthetic process"/>
    <property type="evidence" value="ECO:0007669"/>
    <property type="project" value="TreeGrafter"/>
</dbReference>
<comment type="subcellular location">
    <subcellularLocation>
        <location evidence="1">Cell membrane</location>
        <topology evidence="1">Multi-pass membrane protein</topology>
    </subcellularLocation>
</comment>
<evidence type="ECO:0000256" key="1">
    <source>
        <dbReference type="ARBA" id="ARBA00004651"/>
    </source>
</evidence>
<evidence type="ECO:0000256" key="4">
    <source>
        <dbReference type="ARBA" id="ARBA00022692"/>
    </source>
</evidence>
<dbReference type="GO" id="GO:0016780">
    <property type="term" value="F:phosphotransferase activity, for other substituted phosphate groups"/>
    <property type="evidence" value="ECO:0007669"/>
    <property type="project" value="InterPro"/>
</dbReference>
<dbReference type="RefSeq" id="WP_159546833.1">
    <property type="nucleotide sequence ID" value="NZ_CP047156.1"/>
</dbReference>
<keyword evidence="5 8" id="KW-1133">Transmembrane helix</keyword>
<dbReference type="GO" id="GO:0005886">
    <property type="term" value="C:plasma membrane"/>
    <property type="evidence" value="ECO:0007669"/>
    <property type="project" value="UniProtKB-SubCell"/>
</dbReference>
<feature type="binding site" evidence="7">
    <location>
        <position position="228"/>
    </location>
    <ligand>
        <name>Mg(2+)</name>
        <dbReference type="ChEBI" id="CHEBI:18420"/>
    </ligand>
</feature>
<dbReference type="AlphaFoldDB" id="A0A7L4YRM6"/>
<evidence type="ECO:0000256" key="3">
    <source>
        <dbReference type="ARBA" id="ARBA00022679"/>
    </source>
</evidence>
<dbReference type="GO" id="GO:0046872">
    <property type="term" value="F:metal ion binding"/>
    <property type="evidence" value="ECO:0007669"/>
    <property type="project" value="UniProtKB-KW"/>
</dbReference>
<feature type="transmembrane region" description="Helical" evidence="8">
    <location>
        <begin position="108"/>
        <end position="132"/>
    </location>
</feature>
<feature type="transmembrane region" description="Helical" evidence="8">
    <location>
        <begin position="45"/>
        <end position="65"/>
    </location>
</feature>
<evidence type="ECO:0000256" key="2">
    <source>
        <dbReference type="ARBA" id="ARBA00022475"/>
    </source>
</evidence>
<feature type="transmembrane region" description="Helical" evidence="8">
    <location>
        <begin position="169"/>
        <end position="189"/>
    </location>
</feature>
<dbReference type="KEGG" id="eke:EK0264_16340"/>
<evidence type="ECO:0000313" key="10">
    <source>
        <dbReference type="Proteomes" id="UP000463857"/>
    </source>
</evidence>
<keyword evidence="3 9" id="KW-0808">Transferase</keyword>
<evidence type="ECO:0000256" key="6">
    <source>
        <dbReference type="ARBA" id="ARBA00023136"/>
    </source>
</evidence>
<keyword evidence="6 8" id="KW-0472">Membrane</keyword>
<dbReference type="InterPro" id="IPR018480">
    <property type="entry name" value="PNAcMuramoyl-5peptid_Trfase_CS"/>
</dbReference>
<feature type="transmembrane region" description="Helical" evidence="8">
    <location>
        <begin position="224"/>
        <end position="243"/>
    </location>
</feature>
<keyword evidence="4 8" id="KW-0812">Transmembrane</keyword>
<feature type="transmembrane region" description="Helical" evidence="8">
    <location>
        <begin position="144"/>
        <end position="163"/>
    </location>
</feature>
<evidence type="ECO:0000256" key="8">
    <source>
        <dbReference type="SAM" id="Phobius"/>
    </source>
</evidence>
<evidence type="ECO:0000256" key="7">
    <source>
        <dbReference type="PIRSR" id="PIRSR600715-1"/>
    </source>
</evidence>
<keyword evidence="10" id="KW-1185">Reference proteome</keyword>
<dbReference type="CDD" id="cd06853">
    <property type="entry name" value="GT_WecA_like"/>
    <property type="match status" value="1"/>
</dbReference>
<feature type="transmembrane region" description="Helical" evidence="8">
    <location>
        <begin position="318"/>
        <end position="338"/>
    </location>
</feature>
<dbReference type="FunCoup" id="A0A7L4YRM6">
    <property type="interactions" value="14"/>
</dbReference>
<organism evidence="9 10">
    <name type="scientific">Epidermidibacterium keratini</name>
    <dbReference type="NCBI Taxonomy" id="1891644"/>
    <lineage>
        <taxon>Bacteria</taxon>
        <taxon>Bacillati</taxon>
        <taxon>Actinomycetota</taxon>
        <taxon>Actinomycetes</taxon>
        <taxon>Sporichthyales</taxon>
        <taxon>Sporichthyaceae</taxon>
        <taxon>Epidermidibacterium</taxon>
    </lineage>
</organism>
<evidence type="ECO:0000313" key="9">
    <source>
        <dbReference type="EMBL" id="QHC01698.1"/>
    </source>
</evidence>
<dbReference type="OrthoDB" id="9783652at2"/>
<feature type="binding site" evidence="7">
    <location>
        <position position="161"/>
    </location>
    <ligand>
        <name>Mg(2+)</name>
        <dbReference type="ChEBI" id="CHEBI:18420"/>
    </ligand>
</feature>
<dbReference type="InterPro" id="IPR000715">
    <property type="entry name" value="Glycosyl_transferase_4"/>
</dbReference>
<feature type="transmembrane region" description="Helical" evidence="8">
    <location>
        <begin position="263"/>
        <end position="286"/>
    </location>
</feature>
<dbReference type="PROSITE" id="PS01348">
    <property type="entry name" value="MRAY_2"/>
    <property type="match status" value="1"/>
</dbReference>
<comment type="cofactor">
    <cofactor evidence="7">
        <name>Mg(2+)</name>
        <dbReference type="ChEBI" id="CHEBI:18420"/>
    </cofactor>
</comment>
<dbReference type="InParanoid" id="A0A7L4YRM6"/>
<keyword evidence="7" id="KW-0479">Metal-binding</keyword>